<feature type="binding site" evidence="7">
    <location>
        <position position="312"/>
    </location>
    <ligand>
        <name>[4Fe-4S] cluster</name>
        <dbReference type="ChEBI" id="CHEBI:49883"/>
    </ligand>
</feature>
<dbReference type="InterPro" id="IPR036849">
    <property type="entry name" value="Enolase-like_C_sf"/>
</dbReference>
<feature type="binding site" evidence="7">
    <location>
        <position position="305"/>
    </location>
    <ligand>
        <name>[4Fe-4S] cluster</name>
        <dbReference type="ChEBI" id="CHEBI:49883"/>
    </ligand>
</feature>
<keyword evidence="1 7" id="KW-0004">4Fe-4S</keyword>
<organism evidence="10 11">
    <name type="scientific">Rubneribacter badeniensis</name>
    <dbReference type="NCBI Taxonomy" id="2070688"/>
    <lineage>
        <taxon>Bacteria</taxon>
        <taxon>Bacillati</taxon>
        <taxon>Actinomycetota</taxon>
        <taxon>Coriobacteriia</taxon>
        <taxon>Eggerthellales</taxon>
        <taxon>Eggerthellaceae</taxon>
        <taxon>Rubneribacter</taxon>
    </lineage>
</organism>
<dbReference type="Proteomes" id="UP000236488">
    <property type="component" value="Unassembled WGS sequence"/>
</dbReference>
<dbReference type="InterPro" id="IPR011005">
    <property type="entry name" value="Dihydropteroate_synth-like_sf"/>
</dbReference>
<feature type="binding site" evidence="7">
    <location>
        <position position="273"/>
    </location>
    <ligand>
        <name>[4Fe-4S] cluster</name>
        <dbReference type="ChEBI" id="CHEBI:49883"/>
    </ligand>
</feature>
<feature type="binding site" evidence="7">
    <location>
        <position position="270"/>
    </location>
    <ligand>
        <name>[4Fe-4S] cluster</name>
        <dbReference type="ChEBI" id="CHEBI:49883"/>
    </ligand>
</feature>
<keyword evidence="5 7" id="KW-0411">Iron-sulfur</keyword>
<dbReference type="SUPFAM" id="SSF56014">
    <property type="entry name" value="Nitrite and sulphite reductase 4Fe-4S domain-like"/>
    <property type="match status" value="1"/>
</dbReference>
<dbReference type="GO" id="GO:0141197">
    <property type="term" value="F:4-hydroxy-3-methylbut-2-enyl-diphosphate synthase activity (flavodoxin)"/>
    <property type="evidence" value="ECO:0007669"/>
    <property type="project" value="UniProtKB-EC"/>
</dbReference>
<dbReference type="GO" id="GO:0019288">
    <property type="term" value="P:isopentenyl diphosphate biosynthetic process, methylerythritol 4-phosphate pathway"/>
    <property type="evidence" value="ECO:0007669"/>
    <property type="project" value="UniProtKB-UniRule"/>
</dbReference>
<evidence type="ECO:0000259" key="8">
    <source>
        <dbReference type="Pfam" id="PF04551"/>
    </source>
</evidence>
<evidence type="ECO:0000256" key="4">
    <source>
        <dbReference type="ARBA" id="ARBA00023004"/>
    </source>
</evidence>
<keyword evidence="2 7" id="KW-0479">Metal-binding</keyword>
<dbReference type="GO" id="GO:0005506">
    <property type="term" value="F:iron ion binding"/>
    <property type="evidence" value="ECO:0007669"/>
    <property type="project" value="InterPro"/>
</dbReference>
<comment type="function">
    <text evidence="7">Converts 2C-methyl-D-erythritol 2,4-cyclodiphosphate (ME-2,4cPP) into 1-hydroxy-2-methyl-2-(E)-butenyl 4-diphosphate.</text>
</comment>
<dbReference type="HAMAP" id="MF_00159">
    <property type="entry name" value="IspG"/>
    <property type="match status" value="1"/>
</dbReference>
<evidence type="ECO:0000256" key="1">
    <source>
        <dbReference type="ARBA" id="ARBA00022485"/>
    </source>
</evidence>
<evidence type="ECO:0000256" key="6">
    <source>
        <dbReference type="ARBA" id="ARBA00023229"/>
    </source>
</evidence>
<reference evidence="10 11" key="1">
    <citation type="journal article" date="2018" name="Int. J. Syst. Evol. Microbiol.">
        <title>Rubneribacter badeniensis gen. nov., sp. nov. and Enteroscipio rubneri gen. nov., sp. nov., new members of the Eggerthellaceae isolated from human faeces.</title>
        <authorList>
            <person name="Danylec N."/>
            <person name="Gobl A."/>
            <person name="Stoll D.A."/>
            <person name="Hetzer B."/>
            <person name="Kulling S.E."/>
            <person name="Huch M."/>
        </authorList>
    </citation>
    <scope>NUCLEOTIDE SEQUENCE [LARGE SCALE GENOMIC DNA]</scope>
    <source>
        <strain evidence="10 11">ResAG-85</strain>
    </source>
</reference>
<comment type="pathway">
    <text evidence="7">Isoprenoid biosynthesis; isopentenyl diphosphate biosynthesis via DXP pathway; isopentenyl diphosphate from 1-deoxy-D-xylulose 5-phosphate: step 5/6.</text>
</comment>
<evidence type="ECO:0000256" key="2">
    <source>
        <dbReference type="ARBA" id="ARBA00022723"/>
    </source>
</evidence>
<feature type="domain" description="IspG C-terminal" evidence="9">
    <location>
        <begin position="266"/>
        <end position="352"/>
    </location>
</feature>
<dbReference type="GO" id="GO:0051539">
    <property type="term" value="F:4 iron, 4 sulfur cluster binding"/>
    <property type="evidence" value="ECO:0007669"/>
    <property type="project" value="UniProtKB-UniRule"/>
</dbReference>
<dbReference type="InterPro" id="IPR058579">
    <property type="entry name" value="IspG_C"/>
</dbReference>
<keyword evidence="4 7" id="KW-0408">Iron</keyword>
<keyword evidence="3 7" id="KW-0560">Oxidoreductase</keyword>
<evidence type="ECO:0000313" key="11">
    <source>
        <dbReference type="Proteomes" id="UP000236488"/>
    </source>
</evidence>
<dbReference type="EC" id="1.17.7.3" evidence="7"/>
<evidence type="ECO:0000256" key="7">
    <source>
        <dbReference type="HAMAP-Rule" id="MF_00159"/>
    </source>
</evidence>
<evidence type="ECO:0000313" key="10">
    <source>
        <dbReference type="EMBL" id="PNV66067.1"/>
    </source>
</evidence>
<comment type="similarity">
    <text evidence="7">Belongs to the IspG family.</text>
</comment>
<dbReference type="RefSeq" id="WP_103262639.1">
    <property type="nucleotide sequence ID" value="NZ_PPEL01000009.1"/>
</dbReference>
<dbReference type="Pfam" id="PF26540">
    <property type="entry name" value="GcpE_C"/>
    <property type="match status" value="1"/>
</dbReference>
<dbReference type="Gene3D" id="3.30.413.10">
    <property type="entry name" value="Sulfite Reductase Hemoprotein, domain 1"/>
    <property type="match status" value="1"/>
</dbReference>
<comment type="cofactor">
    <cofactor evidence="7">
        <name>[4Fe-4S] cluster</name>
        <dbReference type="ChEBI" id="CHEBI:49883"/>
    </cofactor>
    <text evidence="7">Binds 1 [4Fe-4S] cluster.</text>
</comment>
<dbReference type="InterPro" id="IPR058578">
    <property type="entry name" value="IspG_TIM"/>
</dbReference>
<name>A0A2K2U6X7_9ACTN</name>
<dbReference type="InterPro" id="IPR045854">
    <property type="entry name" value="NO2/SO3_Rdtase_4Fe4S_sf"/>
</dbReference>
<evidence type="ECO:0000259" key="9">
    <source>
        <dbReference type="Pfam" id="PF26540"/>
    </source>
</evidence>
<evidence type="ECO:0000256" key="3">
    <source>
        <dbReference type="ARBA" id="ARBA00023002"/>
    </source>
</evidence>
<keyword evidence="6 7" id="KW-0414">Isoprene biosynthesis</keyword>
<dbReference type="InterPro" id="IPR016425">
    <property type="entry name" value="IspG_bac"/>
</dbReference>
<sequence length="355" mass="36721">MPGAVKPNESTRRVMVGDVPLGGGAPVAVQSMLNAPADDVAANLAQIDALAQAGCEIVRMAIPRKGCLDAFAAVCEQSPLPVVADVHFSADIAVAAARRGAAKLRINPGNIGGLAKTDAVLDAAGEAGIPIRIGVNAGSLDAELAARDDLALPEKLARSAADYVRHCEARGFHDLVVSAKAHDVMTTVRTYRLLSEELPHVPLHIGVTEAGTAFQGLVKSACGLGILLEEGIGDTLRISLTDDPATEVRACWTLLAALDLRRRGPELISCPTCGRCQVDLIALAREVEERIAGLDKPLKVAVMGCVVNGPGEAADADIGVACGKGSGAVFSKGTVVRKVEESAIVDALMEEIGRL</sequence>
<protein>
    <recommendedName>
        <fullName evidence="7">4-hydroxy-3-methylbut-2-en-1-yl diphosphate synthase (flavodoxin)</fullName>
        <ecNumber evidence="7">1.17.7.3</ecNumber>
    </recommendedName>
    <alternativeName>
        <fullName evidence="7">1-hydroxy-2-methyl-2-(E)-butenyl 4-diphosphate synthase</fullName>
    </alternativeName>
</protein>
<dbReference type="AlphaFoldDB" id="A0A2K2U6X7"/>
<dbReference type="EMBL" id="PPEL01000009">
    <property type="protein sequence ID" value="PNV66067.1"/>
    <property type="molecule type" value="Genomic_DNA"/>
</dbReference>
<dbReference type="PANTHER" id="PTHR30454">
    <property type="entry name" value="4-HYDROXY-3-METHYLBUT-2-EN-1-YL DIPHOSPHATE SYNTHASE"/>
    <property type="match status" value="1"/>
</dbReference>
<proteinExistence type="inferred from homology"/>
<evidence type="ECO:0000256" key="5">
    <source>
        <dbReference type="ARBA" id="ARBA00023014"/>
    </source>
</evidence>
<gene>
    <name evidence="7" type="primary">ispG</name>
    <name evidence="10" type="ORF">C2L80_03225</name>
</gene>
<keyword evidence="11" id="KW-1185">Reference proteome</keyword>
<comment type="catalytic activity">
    <reaction evidence="7">
        <text>(2E)-4-hydroxy-3-methylbut-2-enyl diphosphate + oxidized [flavodoxin] + H2O + 2 H(+) = 2-C-methyl-D-erythritol 2,4-cyclic diphosphate + reduced [flavodoxin]</text>
        <dbReference type="Rhea" id="RHEA:43604"/>
        <dbReference type="Rhea" id="RHEA-COMP:10622"/>
        <dbReference type="Rhea" id="RHEA-COMP:10623"/>
        <dbReference type="ChEBI" id="CHEBI:15377"/>
        <dbReference type="ChEBI" id="CHEBI:15378"/>
        <dbReference type="ChEBI" id="CHEBI:57618"/>
        <dbReference type="ChEBI" id="CHEBI:58210"/>
        <dbReference type="ChEBI" id="CHEBI:58483"/>
        <dbReference type="ChEBI" id="CHEBI:128753"/>
        <dbReference type="EC" id="1.17.7.3"/>
    </reaction>
</comment>
<comment type="caution">
    <text evidence="10">The sequence shown here is derived from an EMBL/GenBank/DDBJ whole genome shotgun (WGS) entry which is preliminary data.</text>
</comment>
<accession>A0A2K2U6X7</accession>
<dbReference type="GO" id="GO:0046429">
    <property type="term" value="F:4-hydroxy-3-methylbut-2-en-1-yl diphosphate synthase activity (ferredoxin)"/>
    <property type="evidence" value="ECO:0007669"/>
    <property type="project" value="UniProtKB-UniRule"/>
</dbReference>
<dbReference type="SUPFAM" id="SSF51604">
    <property type="entry name" value="Enolase C-terminal domain-like"/>
    <property type="match status" value="1"/>
</dbReference>
<dbReference type="Gene3D" id="3.20.20.20">
    <property type="entry name" value="Dihydropteroate synthase-like"/>
    <property type="match status" value="1"/>
</dbReference>
<dbReference type="GO" id="GO:0016114">
    <property type="term" value="P:terpenoid biosynthetic process"/>
    <property type="evidence" value="ECO:0007669"/>
    <property type="project" value="InterPro"/>
</dbReference>
<dbReference type="Pfam" id="PF04551">
    <property type="entry name" value="GcpE"/>
    <property type="match status" value="1"/>
</dbReference>
<dbReference type="NCBIfam" id="NF001540">
    <property type="entry name" value="PRK00366.1"/>
    <property type="match status" value="1"/>
</dbReference>
<dbReference type="NCBIfam" id="TIGR00612">
    <property type="entry name" value="ispG_gcpE"/>
    <property type="match status" value="1"/>
</dbReference>
<dbReference type="PANTHER" id="PTHR30454:SF0">
    <property type="entry name" value="4-HYDROXY-3-METHYLBUT-2-EN-1-YL DIPHOSPHATE SYNTHASE (FERREDOXIN), CHLOROPLASTIC"/>
    <property type="match status" value="1"/>
</dbReference>
<feature type="domain" description="IspG TIM-barrel" evidence="8">
    <location>
        <begin position="11"/>
        <end position="252"/>
    </location>
</feature>
<dbReference type="UniPathway" id="UPA00056">
    <property type="reaction ID" value="UER00096"/>
</dbReference>
<dbReference type="InterPro" id="IPR004588">
    <property type="entry name" value="IspG_bac-typ"/>
</dbReference>
<dbReference type="PIRSF" id="PIRSF004640">
    <property type="entry name" value="IspG"/>
    <property type="match status" value="1"/>
</dbReference>